<reference evidence="2 3" key="1">
    <citation type="submission" date="2017-02" db="EMBL/GenBank/DDBJ databases">
        <authorList>
            <person name="Peterson S.W."/>
        </authorList>
    </citation>
    <scope>NUCLEOTIDE SEQUENCE [LARGE SCALE GENOMIC DNA]</scope>
    <source>
        <strain evidence="2 3">DSM 16080</strain>
    </source>
</reference>
<feature type="domain" description="HDOD" evidence="1">
    <location>
        <begin position="20"/>
        <end position="217"/>
    </location>
</feature>
<dbReference type="EMBL" id="FUYC01000002">
    <property type="protein sequence ID" value="SKA74546.1"/>
    <property type="molecule type" value="Genomic_DNA"/>
</dbReference>
<dbReference type="OrthoDB" id="9803649at2"/>
<dbReference type="Proteomes" id="UP000190027">
    <property type="component" value="Unassembled WGS sequence"/>
</dbReference>
<evidence type="ECO:0000313" key="2">
    <source>
        <dbReference type="EMBL" id="SKA74546.1"/>
    </source>
</evidence>
<dbReference type="AlphaFoldDB" id="A0A1T4WB74"/>
<dbReference type="RefSeq" id="WP_078716258.1">
    <property type="nucleotide sequence ID" value="NZ_FUYC01000002.1"/>
</dbReference>
<dbReference type="NCBIfam" id="TIGR00277">
    <property type="entry name" value="HDIG"/>
    <property type="match status" value="1"/>
</dbReference>
<dbReference type="PROSITE" id="PS51833">
    <property type="entry name" value="HDOD"/>
    <property type="match status" value="1"/>
</dbReference>
<dbReference type="InterPro" id="IPR013976">
    <property type="entry name" value="HDOD"/>
</dbReference>
<dbReference type="Pfam" id="PF08668">
    <property type="entry name" value="HDOD"/>
    <property type="match status" value="1"/>
</dbReference>
<accession>A0A1T4WB74</accession>
<gene>
    <name evidence="2" type="ORF">SAMN02745704_00695</name>
</gene>
<dbReference type="STRING" id="1121449.SAMN02745704_00695"/>
<organism evidence="2 3">
    <name type="scientific">Paucidesulfovibrio gracilis DSM 16080</name>
    <dbReference type="NCBI Taxonomy" id="1121449"/>
    <lineage>
        <taxon>Bacteria</taxon>
        <taxon>Pseudomonadati</taxon>
        <taxon>Thermodesulfobacteriota</taxon>
        <taxon>Desulfovibrionia</taxon>
        <taxon>Desulfovibrionales</taxon>
        <taxon>Desulfovibrionaceae</taxon>
        <taxon>Paucidesulfovibrio</taxon>
    </lineage>
</organism>
<dbReference type="PANTHER" id="PTHR33525:SF3">
    <property type="entry name" value="RIBONUCLEASE Y"/>
    <property type="match status" value="1"/>
</dbReference>
<proteinExistence type="predicted"/>
<evidence type="ECO:0000259" key="1">
    <source>
        <dbReference type="PROSITE" id="PS51833"/>
    </source>
</evidence>
<evidence type="ECO:0000313" key="3">
    <source>
        <dbReference type="Proteomes" id="UP000190027"/>
    </source>
</evidence>
<protein>
    <submittedName>
        <fullName evidence="2">HDIG domain-containing protein</fullName>
    </submittedName>
</protein>
<dbReference type="InterPro" id="IPR052340">
    <property type="entry name" value="RNase_Y/CdgJ"/>
</dbReference>
<dbReference type="CDD" id="cd00077">
    <property type="entry name" value="HDc"/>
    <property type="match status" value="1"/>
</dbReference>
<dbReference type="Gene3D" id="1.10.3210.10">
    <property type="entry name" value="Hypothetical protein af1432"/>
    <property type="match status" value="1"/>
</dbReference>
<dbReference type="InterPro" id="IPR006675">
    <property type="entry name" value="HDIG_dom"/>
</dbReference>
<name>A0A1T4WB74_9BACT</name>
<dbReference type="PANTHER" id="PTHR33525">
    <property type="match status" value="1"/>
</dbReference>
<dbReference type="InterPro" id="IPR003607">
    <property type="entry name" value="HD/PDEase_dom"/>
</dbReference>
<keyword evidence="3" id="KW-1185">Reference proteome</keyword>
<dbReference type="SUPFAM" id="SSF109604">
    <property type="entry name" value="HD-domain/PDEase-like"/>
    <property type="match status" value="1"/>
</dbReference>
<sequence>MHSEHAQRFLVELPDIRHDLPFSPGLMHKLFAQTGENSLASLDEVGQTISKDQGLTAKILAVANSAFYGLQARVSTVQRAASMLGMAEIRNIVVAFGVRALTRKFPLPKEFDLLDYWKHQFCVASIAKELGRRAGTTSTDNLFTAGLLHDLGKLITALYRRDDWTAILALAREKEMPFYKAEEEHWGLDHGVIGSLVLKSWDFPAELFEPVNWHHSPRLAGVFSGDAAMIGMADAIAHRIFDGVATDPEAEEHITKTCERFGLDPQEILSQAGELLSEESIDRVVHLLT</sequence>